<dbReference type="AlphaFoldDB" id="A0A8C2R9U6"/>
<reference evidence="2" key="1">
    <citation type="submission" date="2019-03" db="EMBL/GenBank/DDBJ databases">
        <title>Genome sequencing and reference-guided assembly of Black Bengal Goat (Capra hircus).</title>
        <authorList>
            <person name="Siddiki A.Z."/>
            <person name="Baten A."/>
            <person name="Billah M."/>
            <person name="Alam M.A.U."/>
            <person name="Shawrob K.S.M."/>
            <person name="Saha S."/>
            <person name="Chowdhury M."/>
            <person name="Rahman A.H."/>
            <person name="Stear M."/>
            <person name="Miah G."/>
            <person name="Das G.B."/>
            <person name="Hossain M.M."/>
            <person name="Kumkum M."/>
            <person name="Islam M.S."/>
            <person name="Mollah A.M."/>
            <person name="Ahsan A."/>
            <person name="Tusar F."/>
            <person name="Khan M.K.I."/>
        </authorList>
    </citation>
    <scope>NUCLEOTIDE SEQUENCE [LARGE SCALE GENOMIC DNA]</scope>
</reference>
<evidence type="ECO:0000256" key="1">
    <source>
        <dbReference type="SAM" id="Phobius"/>
    </source>
</evidence>
<accession>A0A8C2R9U6</accession>
<proteinExistence type="predicted"/>
<keyword evidence="1" id="KW-0472">Membrane</keyword>
<evidence type="ECO:0000313" key="2">
    <source>
        <dbReference type="Ensembl" id="ENSCHIP00010025481.1"/>
    </source>
</evidence>
<sequence>MARCGEDSAPPGVPLGSPGVCSKGLQRKGPCERRRLKAMVSEQLSQDLLRIVYSSNRNIKNYEEEILRKKIVESGVPQKKCDFSVGNCTDNDRRLSVEFLSKRSSDHSLLKHEIPKEINSKEENVISTGFMVISFCLVMLFMVFSRQEC</sequence>
<name>A0A8C2R9U6_CAPHI</name>
<keyword evidence="1" id="KW-0812">Transmembrane</keyword>
<organism evidence="2">
    <name type="scientific">Capra hircus</name>
    <name type="common">Goat</name>
    <dbReference type="NCBI Taxonomy" id="9925"/>
    <lineage>
        <taxon>Eukaryota</taxon>
        <taxon>Metazoa</taxon>
        <taxon>Chordata</taxon>
        <taxon>Craniata</taxon>
        <taxon>Vertebrata</taxon>
        <taxon>Euteleostomi</taxon>
        <taxon>Mammalia</taxon>
        <taxon>Eutheria</taxon>
        <taxon>Laurasiatheria</taxon>
        <taxon>Artiodactyla</taxon>
        <taxon>Ruminantia</taxon>
        <taxon>Pecora</taxon>
        <taxon>Bovidae</taxon>
        <taxon>Caprinae</taxon>
        <taxon>Capra</taxon>
    </lineage>
</organism>
<keyword evidence="1" id="KW-1133">Transmembrane helix</keyword>
<dbReference type="Ensembl" id="ENSCHIT00010035940.1">
    <property type="protein sequence ID" value="ENSCHIP00010025481.1"/>
    <property type="gene ID" value="ENSCHIG00010018602.1"/>
</dbReference>
<feature type="transmembrane region" description="Helical" evidence="1">
    <location>
        <begin position="125"/>
        <end position="144"/>
    </location>
</feature>
<protein>
    <submittedName>
        <fullName evidence="2">Uncharacterized protein</fullName>
    </submittedName>
</protein>
<reference evidence="2" key="2">
    <citation type="submission" date="2025-08" db="UniProtKB">
        <authorList>
            <consortium name="Ensembl"/>
        </authorList>
    </citation>
    <scope>IDENTIFICATION</scope>
</reference>